<dbReference type="Pfam" id="PF07969">
    <property type="entry name" value="Amidohydro_3"/>
    <property type="match status" value="1"/>
</dbReference>
<accession>F1Z7X9</accession>
<dbReference type="PANTHER" id="PTHR22642">
    <property type="entry name" value="IMIDAZOLONEPROPIONASE"/>
    <property type="match status" value="1"/>
</dbReference>
<evidence type="ECO:0000256" key="1">
    <source>
        <dbReference type="SAM" id="SignalP"/>
    </source>
</evidence>
<dbReference type="SUPFAM" id="SSF51338">
    <property type="entry name" value="Composite domain of metallo-dependent hydrolases"/>
    <property type="match status" value="1"/>
</dbReference>
<dbReference type="InterPro" id="IPR033932">
    <property type="entry name" value="YtcJ-like"/>
</dbReference>
<dbReference type="PANTHER" id="PTHR22642:SF2">
    <property type="entry name" value="PROTEIN LONG AFTER FAR-RED 3"/>
    <property type="match status" value="1"/>
</dbReference>
<proteinExistence type="predicted"/>
<dbReference type="EMBL" id="AEWJ01000037">
    <property type="protein sequence ID" value="EGD59246.1"/>
    <property type="molecule type" value="Genomic_DNA"/>
</dbReference>
<feature type="domain" description="Amidohydrolase 3" evidence="2">
    <location>
        <begin position="76"/>
        <end position="589"/>
    </location>
</feature>
<evidence type="ECO:0000259" key="2">
    <source>
        <dbReference type="Pfam" id="PF07969"/>
    </source>
</evidence>
<dbReference type="InterPro" id="IPR011059">
    <property type="entry name" value="Metal-dep_hydrolase_composite"/>
</dbReference>
<dbReference type="AlphaFoldDB" id="F1Z7X9"/>
<evidence type="ECO:0000313" key="3">
    <source>
        <dbReference type="EMBL" id="EGD59246.1"/>
    </source>
</evidence>
<sequence length="592" mass="62027">MMKARLLASIGMVLTPVAAMAAPPVAADVVFTHGAIHTLDAGDRVVSALAVRDGRIVYVGDDAGALALAGAGTRKVDLKGRVVMPGLIDGHMHPLAGGLGLLSCTLDYRRLTIPEMQGIVKGCLDHGGSAAEGKWLVVINWFQQETQPIGVETTKALLDALPTKRPIIIQSSFGHSTLANSRALELAGITGKTPDPVGGQIHHDANGQPTGLLEDAAQHLLSRLVPPPTVADNHAAARAALAAMAKQGVTGFLDAAAPPEAVEAFSTVAKEGGLTARAHFAPVIEPKDGPAPDKAIAGIVALRKAYDQGELSPQPGITVRNVKLFMDGVITAPAFTGVMLQPYRVNKGTADMPDWQPSGGTGPAPYFPQPVLDPLVQKLAALGFDPHMHADGDGAVRIALNASEALRKAHPEWGTRPAIAHDESVDPADYARYKALGVIPVLSFQWEKQAADTVGGAKEFMGPDRYARLEPSGYLTQAGAPIAYGSDWPVDPLDEWFALKVGVTRLNAPSAGEQYAHPLPGPGLTVAQAVHAITTGAAYELRMEKVAGSLEPGKFADLIEIDRDIFAGDPRAIADTRVLMTMVGGKVVYSAD</sequence>
<dbReference type="CDD" id="cd01300">
    <property type="entry name" value="YtcJ_like"/>
    <property type="match status" value="1"/>
</dbReference>
<dbReference type="Proteomes" id="UP000004728">
    <property type="component" value="Unassembled WGS sequence"/>
</dbReference>
<reference evidence="3 4" key="1">
    <citation type="journal article" date="2012" name="J. Bacteriol.">
        <title>Draft Genome Sequence of Novosphingobium nitrogenifigens Y88T.</title>
        <authorList>
            <person name="Strabala T.J."/>
            <person name="Macdonald L."/>
            <person name="Liu V."/>
            <person name="Smit A.M."/>
        </authorList>
    </citation>
    <scope>NUCLEOTIDE SEQUENCE [LARGE SCALE GENOMIC DNA]</scope>
    <source>
        <strain evidence="3 4">DSM 19370</strain>
    </source>
</reference>
<evidence type="ECO:0000313" key="4">
    <source>
        <dbReference type="Proteomes" id="UP000004728"/>
    </source>
</evidence>
<dbReference type="HOGENOM" id="CLU_009942_6_1_5"/>
<keyword evidence="3" id="KW-0378">Hydrolase</keyword>
<feature type="chain" id="PRO_5003277822" evidence="1">
    <location>
        <begin position="22"/>
        <end position="592"/>
    </location>
</feature>
<name>F1Z7X9_9SPHN</name>
<comment type="caution">
    <text evidence="3">The sequence shown here is derived from an EMBL/GenBank/DDBJ whole genome shotgun (WGS) entry which is preliminary data.</text>
</comment>
<protein>
    <submittedName>
        <fullName evidence="3">Amidohydrolase 3</fullName>
    </submittedName>
</protein>
<dbReference type="InterPro" id="IPR032466">
    <property type="entry name" value="Metal_Hydrolase"/>
</dbReference>
<keyword evidence="4" id="KW-1185">Reference proteome</keyword>
<dbReference type="Gene3D" id="3.10.310.70">
    <property type="match status" value="1"/>
</dbReference>
<keyword evidence="1" id="KW-0732">Signal</keyword>
<gene>
    <name evidence="3" type="ORF">Y88_1308</name>
</gene>
<dbReference type="SUPFAM" id="SSF51556">
    <property type="entry name" value="Metallo-dependent hydrolases"/>
    <property type="match status" value="1"/>
</dbReference>
<organism evidence="3 4">
    <name type="scientific">Novosphingobium nitrogenifigens DSM 19370</name>
    <dbReference type="NCBI Taxonomy" id="983920"/>
    <lineage>
        <taxon>Bacteria</taxon>
        <taxon>Pseudomonadati</taxon>
        <taxon>Pseudomonadota</taxon>
        <taxon>Alphaproteobacteria</taxon>
        <taxon>Sphingomonadales</taxon>
        <taxon>Sphingomonadaceae</taxon>
        <taxon>Novosphingobium</taxon>
    </lineage>
</organism>
<dbReference type="Gene3D" id="2.30.40.10">
    <property type="entry name" value="Urease, subunit C, domain 1"/>
    <property type="match status" value="1"/>
</dbReference>
<dbReference type="Gene3D" id="3.20.20.140">
    <property type="entry name" value="Metal-dependent hydrolases"/>
    <property type="match status" value="1"/>
</dbReference>
<dbReference type="GO" id="GO:0016810">
    <property type="term" value="F:hydrolase activity, acting on carbon-nitrogen (but not peptide) bonds"/>
    <property type="evidence" value="ECO:0007669"/>
    <property type="project" value="InterPro"/>
</dbReference>
<feature type="signal peptide" evidence="1">
    <location>
        <begin position="1"/>
        <end position="21"/>
    </location>
</feature>
<dbReference type="InterPro" id="IPR013108">
    <property type="entry name" value="Amidohydro_3"/>
</dbReference>
<dbReference type="eggNOG" id="COG1574">
    <property type="taxonomic scope" value="Bacteria"/>
</dbReference>
<dbReference type="InParanoid" id="F1Z7X9"/>